<dbReference type="Pfam" id="PF00320">
    <property type="entry name" value="GATA"/>
    <property type="match status" value="1"/>
</dbReference>
<evidence type="ECO:0000256" key="3">
    <source>
        <dbReference type="ARBA" id="ARBA00022771"/>
    </source>
</evidence>
<dbReference type="GO" id="GO:0008270">
    <property type="term" value="F:zinc ion binding"/>
    <property type="evidence" value="ECO:0007669"/>
    <property type="project" value="UniProtKB-KW"/>
</dbReference>
<keyword evidence="4" id="KW-0862">Zinc</keyword>
<dbReference type="EMBL" id="JABFTP020000144">
    <property type="protein sequence ID" value="KAL3281144.1"/>
    <property type="molecule type" value="Genomic_DNA"/>
</dbReference>
<comment type="caution">
    <text evidence="12">The sequence shown here is derived from an EMBL/GenBank/DDBJ whole genome shotgun (WGS) entry which is preliminary data.</text>
</comment>
<feature type="region of interest" description="Disordered" evidence="10">
    <location>
        <begin position="311"/>
        <end position="345"/>
    </location>
</feature>
<keyword evidence="7" id="KW-0804">Transcription</keyword>
<evidence type="ECO:0000313" key="12">
    <source>
        <dbReference type="EMBL" id="KAL3281144.1"/>
    </source>
</evidence>
<keyword evidence="13" id="KW-1185">Reference proteome</keyword>
<evidence type="ECO:0000256" key="7">
    <source>
        <dbReference type="ARBA" id="ARBA00023163"/>
    </source>
</evidence>
<reference evidence="12 13" key="1">
    <citation type="journal article" date="2021" name="BMC Biol.">
        <title>Horizontally acquired antibacterial genes associated with adaptive radiation of ladybird beetles.</title>
        <authorList>
            <person name="Li H.S."/>
            <person name="Tang X.F."/>
            <person name="Huang Y.H."/>
            <person name="Xu Z.Y."/>
            <person name="Chen M.L."/>
            <person name="Du X.Y."/>
            <person name="Qiu B.Y."/>
            <person name="Chen P.T."/>
            <person name="Zhang W."/>
            <person name="Slipinski A."/>
            <person name="Escalona H.E."/>
            <person name="Waterhouse R.M."/>
            <person name="Zwick A."/>
            <person name="Pang H."/>
        </authorList>
    </citation>
    <scope>NUCLEOTIDE SEQUENCE [LARGE SCALE GENOMIC DNA]</scope>
    <source>
        <strain evidence="12">SYSU2018</strain>
    </source>
</reference>
<dbReference type="InterPro" id="IPR000679">
    <property type="entry name" value="Znf_GATA"/>
</dbReference>
<dbReference type="PANTHER" id="PTHR10071:SF281">
    <property type="entry name" value="BOX A-BINDING FACTOR-RELATED"/>
    <property type="match status" value="1"/>
</dbReference>
<feature type="compositionally biased region" description="Polar residues" evidence="10">
    <location>
        <begin position="55"/>
        <end position="66"/>
    </location>
</feature>
<protein>
    <recommendedName>
        <fullName evidence="11">GATA-type domain-containing protein</fullName>
    </recommendedName>
</protein>
<dbReference type="CDD" id="cd00202">
    <property type="entry name" value="ZnF_GATA"/>
    <property type="match status" value="1"/>
</dbReference>
<dbReference type="FunFam" id="3.30.50.10:FF:000032">
    <property type="entry name" value="Transcription factor GATA-3"/>
    <property type="match status" value="1"/>
</dbReference>
<dbReference type="InterPro" id="IPR039355">
    <property type="entry name" value="Transcription_factor_GATA"/>
</dbReference>
<organism evidence="12 13">
    <name type="scientific">Cryptolaemus montrouzieri</name>
    <dbReference type="NCBI Taxonomy" id="559131"/>
    <lineage>
        <taxon>Eukaryota</taxon>
        <taxon>Metazoa</taxon>
        <taxon>Ecdysozoa</taxon>
        <taxon>Arthropoda</taxon>
        <taxon>Hexapoda</taxon>
        <taxon>Insecta</taxon>
        <taxon>Pterygota</taxon>
        <taxon>Neoptera</taxon>
        <taxon>Endopterygota</taxon>
        <taxon>Coleoptera</taxon>
        <taxon>Polyphaga</taxon>
        <taxon>Cucujiformia</taxon>
        <taxon>Coccinelloidea</taxon>
        <taxon>Coccinellidae</taxon>
        <taxon>Scymninae</taxon>
        <taxon>Scymnini</taxon>
        <taxon>Cryptolaemus</taxon>
    </lineage>
</organism>
<evidence type="ECO:0000313" key="13">
    <source>
        <dbReference type="Proteomes" id="UP001516400"/>
    </source>
</evidence>
<dbReference type="PANTHER" id="PTHR10071">
    <property type="entry name" value="TRANSCRIPTION FACTOR GATA FAMILY MEMBER"/>
    <property type="match status" value="1"/>
</dbReference>
<dbReference type="SMART" id="SM00401">
    <property type="entry name" value="ZnF_GATA"/>
    <property type="match status" value="1"/>
</dbReference>
<keyword evidence="3 9" id="KW-0863">Zinc-finger</keyword>
<evidence type="ECO:0000256" key="1">
    <source>
        <dbReference type="ARBA" id="ARBA00004123"/>
    </source>
</evidence>
<dbReference type="PRINTS" id="PR00619">
    <property type="entry name" value="GATAZNFINGER"/>
</dbReference>
<evidence type="ECO:0000256" key="6">
    <source>
        <dbReference type="ARBA" id="ARBA00023125"/>
    </source>
</evidence>
<dbReference type="InterPro" id="IPR013088">
    <property type="entry name" value="Znf_NHR/GATA"/>
</dbReference>
<sequence length="431" mass="47588">METKKEPPVQVEEKATTAAAEVKQEQAQSVIRRSITAYGTIENIEVGATEEVKTQSESPKMSPQQEQEVKPAEPAAQYKAQTFENGNNAAPFVDADGNIIASAQVYYNSVQISQISEPIEQPQNDYTNLDCVPGEHYATATYSNEPSYLSQYSQQQYFTQDSPPTSTVLYRSDPNLGTRYQNYDLQSGNSPSSSNQVTLLTQHGAFQYTTPSPPAPWQGGHQGVEYYNGAAVHHGTTGAGTEQYHYNAWAAGGSPEENPQMREHGTRRTGVSCANCKTTTTTLWRRNNQGEPVCNACGLYFKLHGVSRPLSMKKEGITTRKRRPKSNSSSSQHASPPLGPPRLTSHQYHYEISPDQYQLPVTTPYPTVEYTNRRISSADIQILNQNVAPLQPVMVAMPEEQTSVITSAAQQSRFQNNQEEGTHAKDEANSN</sequence>
<dbReference type="GO" id="GO:0005634">
    <property type="term" value="C:nucleus"/>
    <property type="evidence" value="ECO:0007669"/>
    <property type="project" value="UniProtKB-SubCell"/>
</dbReference>
<keyword evidence="8" id="KW-0539">Nucleus</keyword>
<evidence type="ECO:0000256" key="2">
    <source>
        <dbReference type="ARBA" id="ARBA00022723"/>
    </source>
</evidence>
<dbReference type="GO" id="GO:0003677">
    <property type="term" value="F:DNA binding"/>
    <property type="evidence" value="ECO:0007669"/>
    <property type="project" value="UniProtKB-KW"/>
</dbReference>
<dbReference type="Proteomes" id="UP001516400">
    <property type="component" value="Unassembled WGS sequence"/>
</dbReference>
<dbReference type="AlphaFoldDB" id="A0ABD2NR89"/>
<feature type="region of interest" description="Disordered" evidence="10">
    <location>
        <begin position="402"/>
        <end position="431"/>
    </location>
</feature>
<dbReference type="PROSITE" id="PS00344">
    <property type="entry name" value="GATA_ZN_FINGER_1"/>
    <property type="match status" value="1"/>
</dbReference>
<feature type="domain" description="GATA-type" evidence="11">
    <location>
        <begin position="267"/>
        <end position="320"/>
    </location>
</feature>
<gene>
    <name evidence="12" type="ORF">HHI36_004363</name>
</gene>
<evidence type="ECO:0000256" key="9">
    <source>
        <dbReference type="PROSITE-ProRule" id="PRU00094"/>
    </source>
</evidence>
<feature type="region of interest" description="Disordered" evidence="10">
    <location>
        <begin position="47"/>
        <end position="74"/>
    </location>
</feature>
<keyword evidence="6" id="KW-0238">DNA-binding</keyword>
<accession>A0ABD2NR89</accession>
<dbReference type="Gene3D" id="3.30.50.10">
    <property type="entry name" value="Erythroid Transcription Factor GATA-1, subunit A"/>
    <property type="match status" value="1"/>
</dbReference>
<feature type="compositionally biased region" description="Polar residues" evidence="10">
    <location>
        <begin position="402"/>
        <end position="419"/>
    </location>
</feature>
<evidence type="ECO:0000256" key="8">
    <source>
        <dbReference type="ARBA" id="ARBA00023242"/>
    </source>
</evidence>
<feature type="compositionally biased region" description="Basic and acidic residues" evidence="10">
    <location>
        <begin position="420"/>
        <end position="431"/>
    </location>
</feature>
<keyword evidence="5" id="KW-0805">Transcription regulation</keyword>
<name>A0ABD2NR89_9CUCU</name>
<evidence type="ECO:0000256" key="10">
    <source>
        <dbReference type="SAM" id="MobiDB-lite"/>
    </source>
</evidence>
<comment type="subcellular location">
    <subcellularLocation>
        <location evidence="1">Nucleus</location>
    </subcellularLocation>
</comment>
<keyword evidence="2" id="KW-0479">Metal-binding</keyword>
<dbReference type="PROSITE" id="PS50114">
    <property type="entry name" value="GATA_ZN_FINGER_2"/>
    <property type="match status" value="1"/>
</dbReference>
<proteinExistence type="predicted"/>
<evidence type="ECO:0000259" key="11">
    <source>
        <dbReference type="PROSITE" id="PS50114"/>
    </source>
</evidence>
<dbReference type="SUPFAM" id="SSF57716">
    <property type="entry name" value="Glucocorticoid receptor-like (DNA-binding domain)"/>
    <property type="match status" value="1"/>
</dbReference>
<evidence type="ECO:0000256" key="4">
    <source>
        <dbReference type="ARBA" id="ARBA00022833"/>
    </source>
</evidence>
<evidence type="ECO:0000256" key="5">
    <source>
        <dbReference type="ARBA" id="ARBA00023015"/>
    </source>
</evidence>